<keyword evidence="2" id="KW-0812">Transmembrane</keyword>
<reference evidence="3" key="1">
    <citation type="submission" date="2020-12" db="EMBL/GenBank/DDBJ databases">
        <title>Vagococcus allomyrinae sp. nov. and Enterococcus lavae sp. nov., isolated from the larvae of Allomyrina dichotoma.</title>
        <authorList>
            <person name="Lee S.D."/>
        </authorList>
    </citation>
    <scope>NUCLEOTIDE SEQUENCE</scope>
    <source>
        <strain evidence="3">BWB3-3</strain>
    </source>
</reference>
<dbReference type="RefSeq" id="WP_209527449.1">
    <property type="nucleotide sequence ID" value="NZ_JAEEGA010000006.1"/>
</dbReference>
<evidence type="ECO:0000256" key="2">
    <source>
        <dbReference type="SAM" id="Phobius"/>
    </source>
</evidence>
<feature type="transmembrane region" description="Helical" evidence="2">
    <location>
        <begin position="34"/>
        <end position="54"/>
    </location>
</feature>
<sequence>MKKIPVIHFILGVIRIIGDTIGNNRSKTQKILSTLLIGASVIFLTACGTATLSITDDTVETNEAGLALIEGKVNNQAELTIDGSIIPTDKGRFSYDVQLTEDIAKKIILTTQYKNEKQSKTVTIKPSQAFVKHLAKEEKRLASEAKEQAEKEKRAKEIAAAETAVVMAETTPVQENYDKAFTLVQSLTSEKSDFEKRLEKVKQTIQLATEKAEKTKEAETALAVAESQPTKNHYEAAKLAIAAVPDETGNLATRLDNVNATILAAEQEVARQAQAEAQISSLAETGGTQEGSGITEMVYVTPTGAKYHARKCGNGTYTQASMEQALSRGLEPCSKCF</sequence>
<dbReference type="Proteomes" id="UP000674938">
    <property type="component" value="Unassembled WGS sequence"/>
</dbReference>
<keyword evidence="1" id="KW-0175">Coiled coil</keyword>
<keyword evidence="4" id="KW-1185">Reference proteome</keyword>
<organism evidence="3 4">
    <name type="scientific">Vagococcus allomyrinae</name>
    <dbReference type="NCBI Taxonomy" id="2794353"/>
    <lineage>
        <taxon>Bacteria</taxon>
        <taxon>Bacillati</taxon>
        <taxon>Bacillota</taxon>
        <taxon>Bacilli</taxon>
        <taxon>Lactobacillales</taxon>
        <taxon>Enterococcaceae</taxon>
        <taxon>Vagococcus</taxon>
    </lineage>
</organism>
<gene>
    <name evidence="3" type="ORF">I6N95_10680</name>
</gene>
<keyword evidence="2" id="KW-1133">Transmembrane helix</keyword>
<dbReference type="EMBL" id="JAEEGA010000006">
    <property type="protein sequence ID" value="MBP1041471.1"/>
    <property type="molecule type" value="Genomic_DNA"/>
</dbReference>
<name>A0A940SVW4_9ENTE</name>
<evidence type="ECO:0000313" key="3">
    <source>
        <dbReference type="EMBL" id="MBP1041471.1"/>
    </source>
</evidence>
<dbReference type="AlphaFoldDB" id="A0A940SVW4"/>
<keyword evidence="2" id="KW-0472">Membrane</keyword>
<evidence type="ECO:0000313" key="4">
    <source>
        <dbReference type="Proteomes" id="UP000674938"/>
    </source>
</evidence>
<evidence type="ECO:0000256" key="1">
    <source>
        <dbReference type="SAM" id="Coils"/>
    </source>
</evidence>
<proteinExistence type="predicted"/>
<protein>
    <submittedName>
        <fullName evidence="3">Uncharacterized protein</fullName>
    </submittedName>
</protein>
<comment type="caution">
    <text evidence="3">The sequence shown here is derived from an EMBL/GenBank/DDBJ whole genome shotgun (WGS) entry which is preliminary data.</text>
</comment>
<feature type="coiled-coil region" evidence="1">
    <location>
        <begin position="131"/>
        <end position="218"/>
    </location>
</feature>
<accession>A0A940SVW4</accession>